<reference evidence="3 4" key="1">
    <citation type="submission" date="2016-07" db="EMBL/GenBank/DDBJ databases">
        <title>Pervasive Adenine N6-methylation of Active Genes in Fungi.</title>
        <authorList>
            <consortium name="DOE Joint Genome Institute"/>
            <person name="Mondo S.J."/>
            <person name="Dannebaum R.O."/>
            <person name="Kuo R.C."/>
            <person name="Labutti K."/>
            <person name="Haridas S."/>
            <person name="Kuo A."/>
            <person name="Salamov A."/>
            <person name="Ahrendt S.R."/>
            <person name="Lipzen A."/>
            <person name="Sullivan W."/>
            <person name="Andreopoulos W.B."/>
            <person name="Clum A."/>
            <person name="Lindquist E."/>
            <person name="Daum C."/>
            <person name="Ramamoorthy G.K."/>
            <person name="Gryganskyi A."/>
            <person name="Culley D."/>
            <person name="Magnuson J.K."/>
            <person name="James T.Y."/>
            <person name="O'Malley M.A."/>
            <person name="Stajich J.E."/>
            <person name="Spatafora J.W."/>
            <person name="Visel A."/>
            <person name="Grigoriev I.V."/>
        </authorList>
    </citation>
    <scope>NUCLEOTIDE SEQUENCE [LARGE SCALE GENOMIC DNA]</scope>
    <source>
        <strain evidence="3 4">JEL800</strain>
    </source>
</reference>
<dbReference type="EMBL" id="MCGO01000010">
    <property type="protein sequence ID" value="ORY49015.1"/>
    <property type="molecule type" value="Genomic_DNA"/>
</dbReference>
<protein>
    <submittedName>
        <fullName evidence="3">Uncharacterized protein</fullName>
    </submittedName>
</protein>
<dbReference type="Proteomes" id="UP000193642">
    <property type="component" value="Unassembled WGS sequence"/>
</dbReference>
<proteinExistence type="predicted"/>
<feature type="coiled-coil region" evidence="1">
    <location>
        <begin position="35"/>
        <end position="69"/>
    </location>
</feature>
<name>A0A1Y2CRN8_9FUNG</name>
<comment type="caution">
    <text evidence="3">The sequence shown here is derived from an EMBL/GenBank/DDBJ whole genome shotgun (WGS) entry which is preliminary data.</text>
</comment>
<dbReference type="InterPro" id="IPR018482">
    <property type="entry name" value="Znf-C4H2"/>
</dbReference>
<dbReference type="OrthoDB" id="20865at2759"/>
<organism evidence="3 4">
    <name type="scientific">Rhizoclosmatium globosum</name>
    <dbReference type="NCBI Taxonomy" id="329046"/>
    <lineage>
        <taxon>Eukaryota</taxon>
        <taxon>Fungi</taxon>
        <taxon>Fungi incertae sedis</taxon>
        <taxon>Chytridiomycota</taxon>
        <taxon>Chytridiomycota incertae sedis</taxon>
        <taxon>Chytridiomycetes</taxon>
        <taxon>Chytridiales</taxon>
        <taxon>Chytriomycetaceae</taxon>
        <taxon>Rhizoclosmatium</taxon>
    </lineage>
</organism>
<sequence>MDPNPTVDEQTSKLQFCKDAIINLTLQKGQDEGVLFELRNEKRLLEKERESILKTLAQIEADMKEVEKTELELTAVCSTLADEISRRTEFEYEPLRTSVNLQRAQNGLPPVSSLQDDIDQNLAKRLSEKRERWRDLEDVASNDSLEFGVSSSTGSTSKRGRKKKRV</sequence>
<evidence type="ECO:0000313" key="3">
    <source>
        <dbReference type="EMBL" id="ORY49015.1"/>
    </source>
</evidence>
<dbReference type="Pfam" id="PF10146">
    <property type="entry name" value="zf-C4H2"/>
    <property type="match status" value="1"/>
</dbReference>
<evidence type="ECO:0000256" key="1">
    <source>
        <dbReference type="SAM" id="Coils"/>
    </source>
</evidence>
<accession>A0A1Y2CRN8</accession>
<dbReference type="AlphaFoldDB" id="A0A1Y2CRN8"/>
<evidence type="ECO:0000313" key="4">
    <source>
        <dbReference type="Proteomes" id="UP000193642"/>
    </source>
</evidence>
<keyword evidence="1" id="KW-0175">Coiled coil</keyword>
<gene>
    <name evidence="3" type="ORF">BCR33DRAFT_714091</name>
</gene>
<feature type="region of interest" description="Disordered" evidence="2">
    <location>
        <begin position="144"/>
        <end position="166"/>
    </location>
</feature>
<keyword evidence="4" id="KW-1185">Reference proteome</keyword>
<feature type="compositionally biased region" description="Low complexity" evidence="2">
    <location>
        <begin position="148"/>
        <end position="157"/>
    </location>
</feature>
<evidence type="ECO:0000256" key="2">
    <source>
        <dbReference type="SAM" id="MobiDB-lite"/>
    </source>
</evidence>